<comment type="caution">
    <text evidence="2">The sequence shown here is derived from an EMBL/GenBank/DDBJ whole genome shotgun (WGS) entry which is preliminary data.</text>
</comment>
<dbReference type="Proteomes" id="UP000499080">
    <property type="component" value="Unassembled WGS sequence"/>
</dbReference>
<dbReference type="AlphaFoldDB" id="A0A4Y2DK56"/>
<feature type="region of interest" description="Disordered" evidence="1">
    <location>
        <begin position="44"/>
        <end position="103"/>
    </location>
</feature>
<feature type="compositionally biased region" description="Basic and acidic residues" evidence="1">
    <location>
        <begin position="75"/>
        <end position="86"/>
    </location>
</feature>
<name>A0A4Y2DK56_ARAVE</name>
<accession>A0A4Y2DK56</accession>
<reference evidence="2 3" key="1">
    <citation type="journal article" date="2019" name="Sci. Rep.">
        <title>Orb-weaving spider Araneus ventricosus genome elucidates the spidroin gene catalogue.</title>
        <authorList>
            <person name="Kono N."/>
            <person name="Nakamura H."/>
            <person name="Ohtoshi R."/>
            <person name="Moran D.A.P."/>
            <person name="Shinohara A."/>
            <person name="Yoshida Y."/>
            <person name="Fujiwara M."/>
            <person name="Mori M."/>
            <person name="Tomita M."/>
            <person name="Arakawa K."/>
        </authorList>
    </citation>
    <scope>NUCLEOTIDE SEQUENCE [LARGE SCALE GENOMIC DNA]</scope>
</reference>
<organism evidence="2 3">
    <name type="scientific">Araneus ventricosus</name>
    <name type="common">Orbweaver spider</name>
    <name type="synonym">Epeira ventricosa</name>
    <dbReference type="NCBI Taxonomy" id="182803"/>
    <lineage>
        <taxon>Eukaryota</taxon>
        <taxon>Metazoa</taxon>
        <taxon>Ecdysozoa</taxon>
        <taxon>Arthropoda</taxon>
        <taxon>Chelicerata</taxon>
        <taxon>Arachnida</taxon>
        <taxon>Araneae</taxon>
        <taxon>Araneomorphae</taxon>
        <taxon>Entelegynae</taxon>
        <taxon>Araneoidea</taxon>
        <taxon>Araneidae</taxon>
        <taxon>Araneus</taxon>
    </lineage>
</organism>
<evidence type="ECO:0000313" key="3">
    <source>
        <dbReference type="Proteomes" id="UP000499080"/>
    </source>
</evidence>
<proteinExistence type="predicted"/>
<gene>
    <name evidence="2" type="ORF">AVEN_129702_1</name>
</gene>
<dbReference type="EMBL" id="BGPR01000373">
    <property type="protein sequence ID" value="GBM16376.1"/>
    <property type="molecule type" value="Genomic_DNA"/>
</dbReference>
<protein>
    <submittedName>
        <fullName evidence="2">Uncharacterized protein</fullName>
    </submittedName>
</protein>
<evidence type="ECO:0000256" key="1">
    <source>
        <dbReference type="SAM" id="MobiDB-lite"/>
    </source>
</evidence>
<evidence type="ECO:0000313" key="2">
    <source>
        <dbReference type="EMBL" id="GBM16376.1"/>
    </source>
</evidence>
<sequence length="103" mass="11729">MDIRDQDQEVDVCWFQKWPKPSGPNRWAAAKQPHPAERFKTALVDTGHRQPTLLRQDPIGYDAPVQVPRAPEPLPPKRLEKAHVPPEDQSEFGFHSGSVTKNE</sequence>
<keyword evidence="3" id="KW-1185">Reference proteome</keyword>